<protein>
    <submittedName>
        <fullName evidence="5">4'-phosphopantetheinyl transferase</fullName>
    </submittedName>
</protein>
<name>A0A366EKX6_9BACI</name>
<proteinExistence type="inferred from homology"/>
<sequence length="243" mass="28627">MNVYAINVSEFNLELPKYNNLIREVSKSLQQKIIQLRYQNDKTRSLVGELLLKYIILKNNSGKVNNYKIFRNKYGKPYLNIDNLHYNISHAGDWVVCCIDKKSVGVDIEQVIDIDIEIIKEQFHTKEIEFLNSNSNNLKEFYRIWTVKESFVKYTGLGLSLSFKSFYVEFAQKNVITIGYEDNLAFPTINNKIKIQSLILDSNYMLSICFEEGSEFEITEIIKMQDLLNFYEEYKLKGEKQWT</sequence>
<dbReference type="EMBL" id="QNRJ01000017">
    <property type="protein sequence ID" value="RBP02129.1"/>
    <property type="molecule type" value="Genomic_DNA"/>
</dbReference>
<evidence type="ECO:0000256" key="2">
    <source>
        <dbReference type="ARBA" id="ARBA00022679"/>
    </source>
</evidence>
<dbReference type="RefSeq" id="WP_113970734.1">
    <property type="nucleotide sequence ID" value="NZ_QNRJ01000017.1"/>
</dbReference>
<keyword evidence="2 5" id="KW-0808">Transferase</keyword>
<organism evidence="5 6">
    <name type="scientific">Rossellomorea aquimaris</name>
    <dbReference type="NCBI Taxonomy" id="189382"/>
    <lineage>
        <taxon>Bacteria</taxon>
        <taxon>Bacillati</taxon>
        <taxon>Bacillota</taxon>
        <taxon>Bacilli</taxon>
        <taxon>Bacillales</taxon>
        <taxon>Bacillaceae</taxon>
        <taxon>Rossellomorea</taxon>
    </lineage>
</organism>
<dbReference type="InterPro" id="IPR037143">
    <property type="entry name" value="4-PPantetheinyl_Trfase_dom_sf"/>
</dbReference>
<evidence type="ECO:0000313" key="6">
    <source>
        <dbReference type="Proteomes" id="UP000252118"/>
    </source>
</evidence>
<dbReference type="GO" id="GO:0008897">
    <property type="term" value="F:holo-[acyl-carrier-protein] synthase activity"/>
    <property type="evidence" value="ECO:0007669"/>
    <property type="project" value="InterPro"/>
</dbReference>
<dbReference type="PANTHER" id="PTHR12215:SF10">
    <property type="entry name" value="L-AMINOADIPATE-SEMIALDEHYDE DEHYDROGENASE-PHOSPHOPANTETHEINYL TRANSFERASE"/>
    <property type="match status" value="1"/>
</dbReference>
<dbReference type="AlphaFoldDB" id="A0A366EKX6"/>
<dbReference type="GO" id="GO:0005829">
    <property type="term" value="C:cytosol"/>
    <property type="evidence" value="ECO:0007669"/>
    <property type="project" value="TreeGrafter"/>
</dbReference>
<evidence type="ECO:0000259" key="3">
    <source>
        <dbReference type="Pfam" id="PF01648"/>
    </source>
</evidence>
<dbReference type="SUPFAM" id="SSF56214">
    <property type="entry name" value="4'-phosphopantetheinyl transferase"/>
    <property type="match status" value="2"/>
</dbReference>
<dbReference type="GO" id="GO:0019878">
    <property type="term" value="P:lysine biosynthetic process via aminoadipic acid"/>
    <property type="evidence" value="ECO:0007669"/>
    <property type="project" value="TreeGrafter"/>
</dbReference>
<comment type="similarity">
    <text evidence="1">Belongs to the P-Pant transferase superfamily. Gsp/Sfp/HetI/AcpT family.</text>
</comment>
<dbReference type="Proteomes" id="UP000252118">
    <property type="component" value="Unassembled WGS sequence"/>
</dbReference>
<gene>
    <name evidence="5" type="ORF">DET59_1174</name>
</gene>
<dbReference type="OrthoDB" id="9808281at2"/>
<accession>A0A366EKX6</accession>
<reference evidence="5 6" key="1">
    <citation type="submission" date="2018-06" db="EMBL/GenBank/DDBJ databases">
        <title>Freshwater and sediment microbial communities from various areas in North America, analyzing microbe dynamics in response to fracking.</title>
        <authorList>
            <person name="Lamendella R."/>
        </authorList>
    </citation>
    <scope>NUCLEOTIDE SEQUENCE [LARGE SCALE GENOMIC DNA]</scope>
    <source>
        <strain evidence="5 6">97B</strain>
    </source>
</reference>
<dbReference type="Gene3D" id="3.90.470.20">
    <property type="entry name" value="4'-phosphopantetheinyl transferase domain"/>
    <property type="match status" value="2"/>
</dbReference>
<evidence type="ECO:0000256" key="1">
    <source>
        <dbReference type="ARBA" id="ARBA00010990"/>
    </source>
</evidence>
<feature type="domain" description="4'-phosphopantetheinyl transferase" evidence="3">
    <location>
        <begin position="103"/>
        <end position="186"/>
    </location>
</feature>
<dbReference type="GO" id="GO:0000287">
    <property type="term" value="F:magnesium ion binding"/>
    <property type="evidence" value="ECO:0007669"/>
    <property type="project" value="InterPro"/>
</dbReference>
<feature type="domain" description="4'-phosphopantetheinyl transferase N-terminal" evidence="4">
    <location>
        <begin position="18"/>
        <end position="97"/>
    </location>
</feature>
<evidence type="ECO:0000313" key="5">
    <source>
        <dbReference type="EMBL" id="RBP02129.1"/>
    </source>
</evidence>
<dbReference type="InterPro" id="IPR008278">
    <property type="entry name" value="4-PPantetheinyl_Trfase_dom"/>
</dbReference>
<evidence type="ECO:0000259" key="4">
    <source>
        <dbReference type="Pfam" id="PF22624"/>
    </source>
</evidence>
<dbReference type="Pfam" id="PF01648">
    <property type="entry name" value="ACPS"/>
    <property type="match status" value="1"/>
</dbReference>
<dbReference type="PANTHER" id="PTHR12215">
    <property type="entry name" value="PHOSPHOPANTETHEINE TRANSFERASE"/>
    <property type="match status" value="1"/>
</dbReference>
<dbReference type="InterPro" id="IPR050559">
    <property type="entry name" value="P-Pant_transferase_sf"/>
</dbReference>
<dbReference type="Pfam" id="PF22624">
    <property type="entry name" value="AASDHPPT_N"/>
    <property type="match status" value="1"/>
</dbReference>
<comment type="caution">
    <text evidence="5">The sequence shown here is derived from an EMBL/GenBank/DDBJ whole genome shotgun (WGS) entry which is preliminary data.</text>
</comment>
<dbReference type="InterPro" id="IPR055066">
    <property type="entry name" value="AASDHPPT_N"/>
</dbReference>